<evidence type="ECO:0000256" key="1">
    <source>
        <dbReference type="SAM" id="MobiDB-lite"/>
    </source>
</evidence>
<keyword evidence="3" id="KW-1185">Reference proteome</keyword>
<dbReference type="Proteomes" id="UP001177140">
    <property type="component" value="Unassembled WGS sequence"/>
</dbReference>
<evidence type="ECO:0000313" key="3">
    <source>
        <dbReference type="Proteomes" id="UP001177140"/>
    </source>
</evidence>
<dbReference type="EMBL" id="JAJJMA010286176">
    <property type="protein sequence ID" value="MCL7046832.1"/>
    <property type="molecule type" value="Genomic_DNA"/>
</dbReference>
<comment type="caution">
    <text evidence="2">The sequence shown here is derived from an EMBL/GenBank/DDBJ whole genome shotgun (WGS) entry which is preliminary data.</text>
</comment>
<feature type="compositionally biased region" description="Basic and acidic residues" evidence="1">
    <location>
        <begin position="94"/>
        <end position="112"/>
    </location>
</feature>
<accession>A0AA41VSX7</accession>
<feature type="non-terminal residue" evidence="2">
    <location>
        <position position="131"/>
    </location>
</feature>
<feature type="region of interest" description="Disordered" evidence="1">
    <location>
        <begin position="92"/>
        <end position="112"/>
    </location>
</feature>
<organism evidence="2 3">
    <name type="scientific">Papaver nudicaule</name>
    <name type="common">Iceland poppy</name>
    <dbReference type="NCBI Taxonomy" id="74823"/>
    <lineage>
        <taxon>Eukaryota</taxon>
        <taxon>Viridiplantae</taxon>
        <taxon>Streptophyta</taxon>
        <taxon>Embryophyta</taxon>
        <taxon>Tracheophyta</taxon>
        <taxon>Spermatophyta</taxon>
        <taxon>Magnoliopsida</taxon>
        <taxon>Ranunculales</taxon>
        <taxon>Papaveraceae</taxon>
        <taxon>Papaveroideae</taxon>
        <taxon>Papaver</taxon>
    </lineage>
</organism>
<dbReference type="AlphaFoldDB" id="A0AA41VSX7"/>
<sequence length="131" mass="15038">MRCAEEVGVASISEDTVAHLNEKVEDAKRLMFNVGWVRELFDCLKTRWQAWRSFGLIIERLRLEVDTAEKDVHILNLKMKSEHAEMVKAGIDAGKARDAHNEGEKNLSRLQDVLKESEEKFAKLTSTDPER</sequence>
<evidence type="ECO:0000313" key="2">
    <source>
        <dbReference type="EMBL" id="MCL7046832.1"/>
    </source>
</evidence>
<gene>
    <name evidence="2" type="ORF">MKW94_000568</name>
</gene>
<reference evidence="2" key="1">
    <citation type="submission" date="2022-03" db="EMBL/GenBank/DDBJ databases">
        <title>A functionally conserved STORR gene fusion in Papaver species that diverged 16.8 million years ago.</title>
        <authorList>
            <person name="Catania T."/>
        </authorList>
    </citation>
    <scope>NUCLEOTIDE SEQUENCE</scope>
    <source>
        <strain evidence="2">S-191538</strain>
    </source>
</reference>
<proteinExistence type="predicted"/>
<protein>
    <submittedName>
        <fullName evidence="2">Uncharacterized protein</fullName>
    </submittedName>
</protein>
<name>A0AA41VSX7_PAPNU</name>